<dbReference type="PANTHER" id="PTHR38119">
    <property type="entry name" value="BTB DOMAIN-CONTAINING PROTEIN-RELATED"/>
    <property type="match status" value="1"/>
</dbReference>
<dbReference type="PANTHER" id="PTHR38119:SF1">
    <property type="entry name" value="BTB DOMAIN-CONTAINING PROTEIN"/>
    <property type="match status" value="1"/>
</dbReference>
<reference evidence="2" key="1">
    <citation type="journal article" date="2020" name="Mol. Plant Microbe Interact.">
        <title>Genome Sequence of the Biocontrol Agent Coniothyrium minitans strain Conio (IMI 134523).</title>
        <authorList>
            <person name="Patel D."/>
            <person name="Shittu T.A."/>
            <person name="Baroncelli R."/>
            <person name="Muthumeenakshi S."/>
            <person name="Osborne T.H."/>
            <person name="Janganan T.K."/>
            <person name="Sreenivasaprasad S."/>
        </authorList>
    </citation>
    <scope>NUCLEOTIDE SEQUENCE</scope>
    <source>
        <strain evidence="2">Conio</strain>
    </source>
</reference>
<dbReference type="AlphaFoldDB" id="A0A9P6KPJ2"/>
<evidence type="ECO:0008006" key="4">
    <source>
        <dbReference type="Google" id="ProtNLM"/>
    </source>
</evidence>
<keyword evidence="3" id="KW-1185">Reference proteome</keyword>
<comment type="caution">
    <text evidence="2">The sequence shown here is derived from an EMBL/GenBank/DDBJ whole genome shotgun (WGS) entry which is preliminary data.</text>
</comment>
<evidence type="ECO:0000313" key="3">
    <source>
        <dbReference type="Proteomes" id="UP000756921"/>
    </source>
</evidence>
<sequence length="398" mass="44181">MTKRSDDGQRGLWTSQPTDTRAFARWNSDIAVSTQRECTGKPPDAFPFFKSGDVIITTDLGPVPKTFQLHISVLCRYSPFIATKMQPRETWYHFAIEEVNSKVSLVRKPADGDRPTVSQNLAQTMDGTHIKIEDSSDTATSPLPAALSTALVTTTNNTKHSAIIACYTHIFASFYNISPKLSTTSLPTALSQSANLIALATDLGCVHLLQAHLANIFASYRQDLYIGIAQDPPRRLHLSLALENCDIYTECLFHLVGAHPKMPWPTHRTAIPEPIQHIVQQKAAELAALRADVERELLLITLHTVDPFKRNPRHSTPATPPKSSPGWPEMLEPTMKLGWKDLGSDMRELRAHAKGCVERLARNGLMVEVDRMEKGKEVWYLTCVEVGEGDVPWLAGSV</sequence>
<evidence type="ECO:0000313" key="2">
    <source>
        <dbReference type="EMBL" id="KAF9734137.1"/>
    </source>
</evidence>
<evidence type="ECO:0000256" key="1">
    <source>
        <dbReference type="SAM" id="MobiDB-lite"/>
    </source>
</evidence>
<organism evidence="2 3">
    <name type="scientific">Paraphaeosphaeria minitans</name>
    <dbReference type="NCBI Taxonomy" id="565426"/>
    <lineage>
        <taxon>Eukaryota</taxon>
        <taxon>Fungi</taxon>
        <taxon>Dikarya</taxon>
        <taxon>Ascomycota</taxon>
        <taxon>Pezizomycotina</taxon>
        <taxon>Dothideomycetes</taxon>
        <taxon>Pleosporomycetidae</taxon>
        <taxon>Pleosporales</taxon>
        <taxon>Massarineae</taxon>
        <taxon>Didymosphaeriaceae</taxon>
        <taxon>Paraphaeosphaeria</taxon>
    </lineage>
</organism>
<name>A0A9P6KPJ2_9PLEO</name>
<dbReference type="EMBL" id="WJXW01000008">
    <property type="protein sequence ID" value="KAF9734137.1"/>
    <property type="molecule type" value="Genomic_DNA"/>
</dbReference>
<dbReference type="OrthoDB" id="5280838at2759"/>
<dbReference type="Proteomes" id="UP000756921">
    <property type="component" value="Unassembled WGS sequence"/>
</dbReference>
<feature type="region of interest" description="Disordered" evidence="1">
    <location>
        <begin position="309"/>
        <end position="329"/>
    </location>
</feature>
<proteinExistence type="predicted"/>
<accession>A0A9P6KPJ2</accession>
<protein>
    <recommendedName>
        <fullName evidence="4">BTB domain-containing protein</fullName>
    </recommendedName>
</protein>
<gene>
    <name evidence="2" type="ORF">PMIN01_08480</name>
</gene>